<evidence type="ECO:0000313" key="4">
    <source>
        <dbReference type="EMBL" id="KAL1511138.1"/>
    </source>
</evidence>
<feature type="region of interest" description="Disordered" evidence="1">
    <location>
        <begin position="255"/>
        <end position="354"/>
    </location>
</feature>
<dbReference type="SUPFAM" id="SSF50998">
    <property type="entry name" value="Quinoprotein alcohol dehydrogenase-like"/>
    <property type="match status" value="1"/>
</dbReference>
<feature type="domain" description="SURP motif" evidence="3">
    <location>
        <begin position="921"/>
        <end position="959"/>
    </location>
</feature>
<feature type="region of interest" description="Disordered" evidence="1">
    <location>
        <begin position="683"/>
        <end position="717"/>
    </location>
</feature>
<dbReference type="SUPFAM" id="SSF109905">
    <property type="entry name" value="Surp module (SWAP domain)"/>
    <property type="match status" value="2"/>
</dbReference>
<evidence type="ECO:0000259" key="3">
    <source>
        <dbReference type="PROSITE" id="PS50128"/>
    </source>
</evidence>
<evidence type="ECO:0000256" key="1">
    <source>
        <dbReference type="SAM" id="MobiDB-lite"/>
    </source>
</evidence>
<dbReference type="CDD" id="cd00201">
    <property type="entry name" value="WW"/>
    <property type="match status" value="1"/>
</dbReference>
<reference evidence="4 5" key="1">
    <citation type="journal article" date="2024" name="Science">
        <title>Giant polyketide synthase enzymes in the biosynthesis of giant marine polyether toxins.</title>
        <authorList>
            <person name="Fallon T.R."/>
            <person name="Shende V.V."/>
            <person name="Wierzbicki I.H."/>
            <person name="Pendleton A.L."/>
            <person name="Watervoot N.F."/>
            <person name="Auber R.P."/>
            <person name="Gonzalez D.J."/>
            <person name="Wisecaver J.H."/>
            <person name="Moore B.S."/>
        </authorList>
    </citation>
    <scope>NUCLEOTIDE SEQUENCE [LARGE SCALE GENOMIC DNA]</scope>
    <source>
        <strain evidence="4 5">12B1</strain>
    </source>
</reference>
<dbReference type="InterPro" id="IPR001202">
    <property type="entry name" value="WW_dom"/>
</dbReference>
<gene>
    <name evidence="4" type="ORF">AB1Y20_005957</name>
</gene>
<protein>
    <recommendedName>
        <fullName evidence="6">WW domain-containing protein</fullName>
    </recommendedName>
</protein>
<dbReference type="GO" id="GO:0006396">
    <property type="term" value="P:RNA processing"/>
    <property type="evidence" value="ECO:0007669"/>
    <property type="project" value="InterPro"/>
</dbReference>
<feature type="region of interest" description="Disordered" evidence="1">
    <location>
        <begin position="792"/>
        <end position="813"/>
    </location>
</feature>
<dbReference type="Gene3D" id="1.10.10.790">
    <property type="entry name" value="Surp module"/>
    <property type="match status" value="1"/>
</dbReference>
<comment type="caution">
    <text evidence="4">The sequence shown here is derived from an EMBL/GenBank/DDBJ whole genome shotgun (WGS) entry which is preliminary data.</text>
</comment>
<evidence type="ECO:0000259" key="2">
    <source>
        <dbReference type="PROSITE" id="PS50020"/>
    </source>
</evidence>
<dbReference type="Pfam" id="PF01805">
    <property type="entry name" value="Surp"/>
    <property type="match status" value="1"/>
</dbReference>
<feature type="compositionally biased region" description="Polar residues" evidence="1">
    <location>
        <begin position="740"/>
        <end position="749"/>
    </location>
</feature>
<dbReference type="InterPro" id="IPR035967">
    <property type="entry name" value="SWAP/Surp_sf"/>
</dbReference>
<sequence>MWPPPRASPPHAPTPPALPVTPAAAVAAAPAVPVSGRGRTMCNTPAWMVREEAAAAAGAEPCDGVAPAAAGAEGGAPQGRAAPREAMAPHGMEWMAPHGAIPPHGMMMPHGMIPTHELSHGMIPPHGMPHGMAPHGMMPHWMMPPQGVQPNGMTPYGMTPYGMTPYGMAAPQGMPAQDYGLQHHQGMPPHGMPREMTRPEGMPPYGYAVPPHQGVPQQGMPPPHGVAAHAVAPQEAAPHELMASHEALPPQAVHEVPREVAPSDVPSKTTAHETSAPAASLAEAGAGGSGEAERVLERMKEKAKGAKEELQARDEDAPKEMLEEWPMGPASPAQRGAEKEALEKAEGRDNVAEAEVPSAAEALLAEVGAKPLRRPGEVLDEVLEALRKRIRSVHGRVTSVAFTTALGVPDEGEREASEEDPLTIRVAGAHCQQALPRSEEIKASRSLLRSGRPSVLIRDAGFIHTHFGDAAKRRLGTSCSAVLCASVCDPPSRPAAILGVIEVLCAAGALSPLVEEEVVRVAAGVGDLLARAHTRFDAARRKILSAPAPPSPSVTAAIEGGRAAAAAAAAALSERLLATARREWFERQMRLECERWALPFARLRQEFLHIEPTQRRVLGKAVEYRLRHGLHFEAKLRQRHGAEREYSFLVGGSNGGVYHAIVRGGAELWRRLDVEANAATVSYPREAEGGSGGGGGEEERREAKGEGEGCERPRPSSPLEAQLQVALDDALGGDLPQSAAEGSTPQVSGESAKAEAEDGSLSAKQISEGWTRVCQPGEHPYYWHAPSGEVRWTPPSEAPPPPEPSPPAVLPDGWRFVTDSGEHPYYWHPQSGEVRWELPAHPSDAAAAARTPPPPHPTGGPPPLPPGMTPSVPPAAPAEGPFAKRPRVGGEWGAAPGMPGAPLRPPAPQHAAPVTPADQMLMEQTADFILRNGDRVVSMLLQNQKLAFLQPTHPHNIHFRMIVDHLRRLGAVRK</sequence>
<feature type="compositionally biased region" description="Basic and acidic residues" evidence="1">
    <location>
        <begin position="697"/>
        <end position="714"/>
    </location>
</feature>
<dbReference type="InterPro" id="IPR000061">
    <property type="entry name" value="Surp"/>
</dbReference>
<dbReference type="Proteomes" id="UP001515480">
    <property type="component" value="Unassembled WGS sequence"/>
</dbReference>
<dbReference type="PROSITE" id="PS50020">
    <property type="entry name" value="WW_DOMAIN_2"/>
    <property type="match status" value="2"/>
</dbReference>
<feature type="domain" description="SURP motif" evidence="3">
    <location>
        <begin position="617"/>
        <end position="659"/>
    </location>
</feature>
<dbReference type="Gene3D" id="2.20.70.10">
    <property type="match status" value="1"/>
</dbReference>
<organism evidence="4 5">
    <name type="scientific">Prymnesium parvum</name>
    <name type="common">Toxic golden alga</name>
    <dbReference type="NCBI Taxonomy" id="97485"/>
    <lineage>
        <taxon>Eukaryota</taxon>
        <taxon>Haptista</taxon>
        <taxon>Haptophyta</taxon>
        <taxon>Prymnesiophyceae</taxon>
        <taxon>Prymnesiales</taxon>
        <taxon>Prymnesiaceae</taxon>
        <taxon>Prymnesium</taxon>
    </lineage>
</organism>
<evidence type="ECO:0008006" key="6">
    <source>
        <dbReference type="Google" id="ProtNLM"/>
    </source>
</evidence>
<feature type="region of interest" description="Disordered" evidence="1">
    <location>
        <begin position="843"/>
        <end position="913"/>
    </location>
</feature>
<feature type="compositionally biased region" description="Basic and acidic residues" evidence="1">
    <location>
        <begin position="291"/>
        <end position="322"/>
    </location>
</feature>
<name>A0AB34J0B6_PRYPA</name>
<dbReference type="SMART" id="SM00456">
    <property type="entry name" value="WW"/>
    <property type="match status" value="2"/>
</dbReference>
<dbReference type="EMBL" id="JBGBPQ010000014">
    <property type="protein sequence ID" value="KAL1511138.1"/>
    <property type="molecule type" value="Genomic_DNA"/>
</dbReference>
<feature type="compositionally biased region" description="Low complexity" evidence="1">
    <location>
        <begin position="275"/>
        <end position="284"/>
    </location>
</feature>
<feature type="region of interest" description="Disordered" evidence="1">
    <location>
        <begin position="732"/>
        <end position="764"/>
    </location>
</feature>
<dbReference type="PROSITE" id="PS50128">
    <property type="entry name" value="SURP"/>
    <property type="match status" value="2"/>
</dbReference>
<feature type="domain" description="WW" evidence="2">
    <location>
        <begin position="808"/>
        <end position="841"/>
    </location>
</feature>
<keyword evidence="5" id="KW-1185">Reference proteome</keyword>
<feature type="domain" description="WW" evidence="2">
    <location>
        <begin position="764"/>
        <end position="797"/>
    </location>
</feature>
<dbReference type="InterPro" id="IPR011047">
    <property type="entry name" value="Quinoprotein_ADH-like_sf"/>
</dbReference>
<accession>A0AB34J0B6</accession>
<dbReference type="GO" id="GO:0003723">
    <property type="term" value="F:RNA binding"/>
    <property type="evidence" value="ECO:0007669"/>
    <property type="project" value="InterPro"/>
</dbReference>
<feature type="compositionally biased region" description="Pro residues" evidence="1">
    <location>
        <begin position="796"/>
        <end position="809"/>
    </location>
</feature>
<evidence type="ECO:0000313" key="5">
    <source>
        <dbReference type="Proteomes" id="UP001515480"/>
    </source>
</evidence>
<feature type="compositionally biased region" description="Pro residues" evidence="1">
    <location>
        <begin position="851"/>
        <end position="876"/>
    </location>
</feature>
<proteinExistence type="predicted"/>
<feature type="compositionally biased region" description="Basic and acidic residues" evidence="1">
    <location>
        <begin position="336"/>
        <end position="351"/>
    </location>
</feature>
<dbReference type="AlphaFoldDB" id="A0AB34J0B6"/>